<dbReference type="EC" id="3.1.-.-" evidence="7"/>
<keyword evidence="7" id="KW-0698">rRNA processing</keyword>
<evidence type="ECO:0000256" key="6">
    <source>
        <dbReference type="ARBA" id="ARBA00022833"/>
    </source>
</evidence>
<comment type="subcellular location">
    <subcellularLocation>
        <location evidence="7">Cytoplasm</location>
    </subcellularLocation>
</comment>
<keyword evidence="5 7" id="KW-0378">Hydrolase</keyword>
<proteinExistence type="inferred from homology"/>
<dbReference type="InterPro" id="IPR023091">
    <property type="entry name" value="MetalPrtase_cat_dom_sf_prd"/>
</dbReference>
<gene>
    <name evidence="7 8" type="primary">ybeY</name>
    <name evidence="8" type="ORF">ACFSJT_05630</name>
</gene>
<dbReference type="InterPro" id="IPR002036">
    <property type="entry name" value="YbeY"/>
</dbReference>
<sequence>MISFFYETKVEPLDEKKLSSWISDVILSEGKSEGDINFILCDDNYLLKINQDFLGHDTFTDIISFDNTLGKQLHGDIYISYERVVDNAMTYQVSTEEELRRVIIHGILHFCGYKDKEDEERRVMRQKENEKLAMFHVEH</sequence>
<evidence type="ECO:0000256" key="5">
    <source>
        <dbReference type="ARBA" id="ARBA00022801"/>
    </source>
</evidence>
<dbReference type="SUPFAM" id="SSF55486">
    <property type="entry name" value="Metalloproteases ('zincins'), catalytic domain"/>
    <property type="match status" value="1"/>
</dbReference>
<dbReference type="Pfam" id="PF02130">
    <property type="entry name" value="YbeY"/>
    <property type="match status" value="1"/>
</dbReference>
<keyword evidence="3 7" id="KW-0479">Metal-binding</keyword>
<keyword evidence="7" id="KW-0690">Ribosome biogenesis</keyword>
<dbReference type="PANTHER" id="PTHR46986">
    <property type="entry name" value="ENDORIBONUCLEASE YBEY, CHLOROPLASTIC"/>
    <property type="match status" value="1"/>
</dbReference>
<comment type="cofactor">
    <cofactor evidence="7">
        <name>Zn(2+)</name>
        <dbReference type="ChEBI" id="CHEBI:29105"/>
    </cofactor>
    <text evidence="7">Binds 1 zinc ion.</text>
</comment>
<protein>
    <recommendedName>
        <fullName evidence="7">Endoribonuclease YbeY</fullName>
        <ecNumber evidence="7">3.1.-.-</ecNumber>
    </recommendedName>
</protein>
<comment type="caution">
    <text evidence="8">The sequence shown here is derived from an EMBL/GenBank/DDBJ whole genome shotgun (WGS) entry which is preliminary data.</text>
</comment>
<accession>A0ABW5ATM8</accession>
<feature type="binding site" evidence="7">
    <location>
        <position position="115"/>
    </location>
    <ligand>
        <name>Zn(2+)</name>
        <dbReference type="ChEBI" id="CHEBI:29105"/>
        <note>catalytic</note>
    </ligand>
</feature>
<dbReference type="Proteomes" id="UP001597344">
    <property type="component" value="Unassembled WGS sequence"/>
</dbReference>
<dbReference type="Gene3D" id="3.40.390.30">
    <property type="entry name" value="Metalloproteases ('zincins'), catalytic domain"/>
    <property type="match status" value="1"/>
</dbReference>
<evidence type="ECO:0000256" key="2">
    <source>
        <dbReference type="ARBA" id="ARBA00022722"/>
    </source>
</evidence>
<keyword evidence="7" id="KW-0963">Cytoplasm</keyword>
<dbReference type="NCBIfam" id="TIGR00043">
    <property type="entry name" value="rRNA maturation RNase YbeY"/>
    <property type="match status" value="1"/>
</dbReference>
<evidence type="ECO:0000256" key="1">
    <source>
        <dbReference type="ARBA" id="ARBA00010875"/>
    </source>
</evidence>
<feature type="binding site" evidence="7">
    <location>
        <position position="105"/>
    </location>
    <ligand>
        <name>Zn(2+)</name>
        <dbReference type="ChEBI" id="CHEBI:29105"/>
        <note>catalytic</note>
    </ligand>
</feature>
<reference evidence="9" key="1">
    <citation type="journal article" date="2019" name="Int. J. Syst. Evol. Microbiol.">
        <title>The Global Catalogue of Microorganisms (GCM) 10K type strain sequencing project: providing services to taxonomists for standard genome sequencing and annotation.</title>
        <authorList>
            <consortium name="The Broad Institute Genomics Platform"/>
            <consortium name="The Broad Institute Genome Sequencing Center for Infectious Disease"/>
            <person name="Wu L."/>
            <person name="Ma J."/>
        </authorList>
    </citation>
    <scope>NUCLEOTIDE SEQUENCE [LARGE SCALE GENOMIC DNA]</scope>
    <source>
        <strain evidence="9">DT92</strain>
    </source>
</reference>
<keyword evidence="4 7" id="KW-0255">Endonuclease</keyword>
<evidence type="ECO:0000256" key="7">
    <source>
        <dbReference type="HAMAP-Rule" id="MF_00009"/>
    </source>
</evidence>
<dbReference type="RefSeq" id="WP_378319242.1">
    <property type="nucleotide sequence ID" value="NZ_JBHUHY010000003.1"/>
</dbReference>
<evidence type="ECO:0000256" key="4">
    <source>
        <dbReference type="ARBA" id="ARBA00022759"/>
    </source>
</evidence>
<organism evidence="8 9">
    <name type="scientific">Aquimarina celericrescens</name>
    <dbReference type="NCBI Taxonomy" id="1964542"/>
    <lineage>
        <taxon>Bacteria</taxon>
        <taxon>Pseudomonadati</taxon>
        <taxon>Bacteroidota</taxon>
        <taxon>Flavobacteriia</taxon>
        <taxon>Flavobacteriales</taxon>
        <taxon>Flavobacteriaceae</taxon>
        <taxon>Aquimarina</taxon>
    </lineage>
</organism>
<dbReference type="HAMAP" id="MF_00009">
    <property type="entry name" value="Endoribonucl_YbeY"/>
    <property type="match status" value="1"/>
</dbReference>
<name>A0ABW5ATM8_9FLAO</name>
<feature type="binding site" evidence="7">
    <location>
        <position position="109"/>
    </location>
    <ligand>
        <name>Zn(2+)</name>
        <dbReference type="ChEBI" id="CHEBI:29105"/>
        <note>catalytic</note>
    </ligand>
</feature>
<evidence type="ECO:0000313" key="8">
    <source>
        <dbReference type="EMBL" id="MFD2186264.1"/>
    </source>
</evidence>
<comment type="similarity">
    <text evidence="1 7">Belongs to the endoribonuclease YbeY family.</text>
</comment>
<evidence type="ECO:0000256" key="3">
    <source>
        <dbReference type="ARBA" id="ARBA00022723"/>
    </source>
</evidence>
<evidence type="ECO:0000313" key="9">
    <source>
        <dbReference type="Proteomes" id="UP001597344"/>
    </source>
</evidence>
<keyword evidence="2 7" id="KW-0540">Nuclease</keyword>
<keyword evidence="6 7" id="KW-0862">Zinc</keyword>
<comment type="function">
    <text evidence="7">Single strand-specific metallo-endoribonuclease involved in late-stage 70S ribosome quality control and in maturation of the 3' terminus of the 16S rRNA.</text>
</comment>
<dbReference type="PANTHER" id="PTHR46986:SF1">
    <property type="entry name" value="ENDORIBONUCLEASE YBEY, CHLOROPLASTIC"/>
    <property type="match status" value="1"/>
</dbReference>
<keyword evidence="9" id="KW-1185">Reference proteome</keyword>
<dbReference type="EMBL" id="JBHUHY010000003">
    <property type="protein sequence ID" value="MFD2186264.1"/>
    <property type="molecule type" value="Genomic_DNA"/>
</dbReference>